<gene>
    <name evidence="4" type="ORF">D9615_009989</name>
</gene>
<dbReference type="GO" id="GO:0006310">
    <property type="term" value="P:DNA recombination"/>
    <property type="evidence" value="ECO:0007669"/>
    <property type="project" value="UniProtKB-KW"/>
</dbReference>
<dbReference type="OrthoDB" id="3254696at2759"/>
<evidence type="ECO:0000256" key="1">
    <source>
        <dbReference type="ARBA" id="ARBA00023125"/>
    </source>
</evidence>
<accession>A0A8H5GQ00</accession>
<dbReference type="InterPro" id="IPR013762">
    <property type="entry name" value="Integrase-like_cat_sf"/>
</dbReference>
<keyword evidence="5" id="KW-1185">Reference proteome</keyword>
<sequence length="380" mass="42312">MTTAALAAKWTAKAFEMRTPRHSSTPRVTKLNLRTGPYSRPESHDAPPDWHAPPALQEQMDKALAHAWKPSTSLGYSRSLDDFFRFCAGYRVPISACLPASEELLCAYAASHIGRLSGAAIRSKCSAVRAWHISNGLEWHGASRLSYTIKGCEDLRPPDSLKPKRNPVTVDMLSKLLEGLDLSSPLDVCVAFVATTSFWGQLRLGELLPISETNVNSPLPFRSDLREPNAKGSRCLHLPSTKTQTKGEDVVITRQHVADPIKHLLLHLTVNMPKSRDAPLCSYRSASGRRVMLCKRKFLIRCNEIFAARKLPRITGHCFRVGGTTHLLISGVPPDIVKVMGRWSSDAFLRYWRSLDLIAPLHAEFLLPLETRRKALRPSA</sequence>
<protein>
    <submittedName>
        <fullName evidence="4">Uncharacterized protein</fullName>
    </submittedName>
</protein>
<dbReference type="PANTHER" id="PTHR34605">
    <property type="entry name" value="PHAGE_INTEGRASE DOMAIN-CONTAINING PROTEIN"/>
    <property type="match status" value="1"/>
</dbReference>
<keyword evidence="1" id="KW-0238">DNA-binding</keyword>
<comment type="caution">
    <text evidence="4">The sequence shown here is derived from an EMBL/GenBank/DDBJ whole genome shotgun (WGS) entry which is preliminary data.</text>
</comment>
<dbReference type="Gene3D" id="1.10.150.130">
    <property type="match status" value="1"/>
</dbReference>
<dbReference type="InterPro" id="IPR011010">
    <property type="entry name" value="DNA_brk_join_enz"/>
</dbReference>
<dbReference type="Proteomes" id="UP000565441">
    <property type="component" value="Unassembled WGS sequence"/>
</dbReference>
<dbReference type="GO" id="GO:0015074">
    <property type="term" value="P:DNA integration"/>
    <property type="evidence" value="ECO:0007669"/>
    <property type="project" value="InterPro"/>
</dbReference>
<organism evidence="4 5">
    <name type="scientific">Tricholomella constricta</name>
    <dbReference type="NCBI Taxonomy" id="117010"/>
    <lineage>
        <taxon>Eukaryota</taxon>
        <taxon>Fungi</taxon>
        <taxon>Dikarya</taxon>
        <taxon>Basidiomycota</taxon>
        <taxon>Agaricomycotina</taxon>
        <taxon>Agaricomycetes</taxon>
        <taxon>Agaricomycetidae</taxon>
        <taxon>Agaricales</taxon>
        <taxon>Tricholomatineae</taxon>
        <taxon>Lyophyllaceae</taxon>
        <taxon>Tricholomella</taxon>
    </lineage>
</organism>
<dbReference type="AlphaFoldDB" id="A0A8H5GQ00"/>
<name>A0A8H5GQ00_9AGAR</name>
<dbReference type="SUPFAM" id="SSF56349">
    <property type="entry name" value="DNA breaking-rejoining enzymes"/>
    <property type="match status" value="1"/>
</dbReference>
<dbReference type="EMBL" id="JAACJP010000056">
    <property type="protein sequence ID" value="KAF5369168.1"/>
    <property type="molecule type" value="Genomic_DNA"/>
</dbReference>
<evidence type="ECO:0000256" key="2">
    <source>
        <dbReference type="ARBA" id="ARBA00023172"/>
    </source>
</evidence>
<proteinExistence type="predicted"/>
<dbReference type="Gene3D" id="1.10.443.10">
    <property type="entry name" value="Intergrase catalytic core"/>
    <property type="match status" value="1"/>
</dbReference>
<reference evidence="4 5" key="1">
    <citation type="journal article" date="2020" name="ISME J.">
        <title>Uncovering the hidden diversity of litter-decomposition mechanisms in mushroom-forming fungi.</title>
        <authorList>
            <person name="Floudas D."/>
            <person name="Bentzer J."/>
            <person name="Ahren D."/>
            <person name="Johansson T."/>
            <person name="Persson P."/>
            <person name="Tunlid A."/>
        </authorList>
    </citation>
    <scope>NUCLEOTIDE SEQUENCE [LARGE SCALE GENOMIC DNA]</scope>
    <source>
        <strain evidence="4 5">CBS 661.87</strain>
    </source>
</reference>
<evidence type="ECO:0000313" key="5">
    <source>
        <dbReference type="Proteomes" id="UP000565441"/>
    </source>
</evidence>
<dbReference type="InterPro" id="IPR052925">
    <property type="entry name" value="Phage_Integrase-like_Recomb"/>
</dbReference>
<feature type="region of interest" description="Disordered" evidence="3">
    <location>
        <begin position="19"/>
        <end position="49"/>
    </location>
</feature>
<dbReference type="InterPro" id="IPR010998">
    <property type="entry name" value="Integrase_recombinase_N"/>
</dbReference>
<evidence type="ECO:0000256" key="3">
    <source>
        <dbReference type="SAM" id="MobiDB-lite"/>
    </source>
</evidence>
<evidence type="ECO:0000313" key="4">
    <source>
        <dbReference type="EMBL" id="KAF5369168.1"/>
    </source>
</evidence>
<dbReference type="GO" id="GO:0003677">
    <property type="term" value="F:DNA binding"/>
    <property type="evidence" value="ECO:0007669"/>
    <property type="project" value="UniProtKB-KW"/>
</dbReference>
<dbReference type="PANTHER" id="PTHR34605:SF3">
    <property type="entry name" value="P CELL-TYPE AGGLUTINATION PROTEIN MAP4-LIKE-RELATED"/>
    <property type="match status" value="1"/>
</dbReference>
<keyword evidence="2" id="KW-0233">DNA recombination</keyword>
<dbReference type="SUPFAM" id="SSF47823">
    <property type="entry name" value="lambda integrase-like, N-terminal domain"/>
    <property type="match status" value="1"/>
</dbReference>